<evidence type="ECO:0000256" key="12">
    <source>
        <dbReference type="PROSITE-ProRule" id="PRU00104"/>
    </source>
</evidence>
<accession>A0ABQ9E815</accession>
<feature type="region of interest" description="Disordered" evidence="13">
    <location>
        <begin position="2877"/>
        <end position="2898"/>
    </location>
</feature>
<keyword evidence="19" id="KW-1185">Reference proteome</keyword>
<dbReference type="SMART" id="SM00165">
    <property type="entry name" value="UBA"/>
    <property type="match status" value="1"/>
</dbReference>
<feature type="region of interest" description="Disordered" evidence="13">
    <location>
        <begin position="2282"/>
        <end position="2306"/>
    </location>
</feature>
<sequence>MKIDRNKLKKSTTEVPADCKSLIEKLKNVAEERLLDELKAVKSWTFGKCELYHWSDILDRFDEVLDKACKKESDRKWMLSCDIPDNGNLKDLLLQVLQFTSLLIEHSFSRHLYNSMEHLTTLLSSCDMTIVLAVLNLLYVFSKRSNFITRLGNDKKQGLIIRLTHLAESWGGKDNGFGLAECCKDSPVASFPSSATTLHFEFYTENKEEKGSKKANVITSIHMEHLDKSEKLPSEIMEELMDAFKIPEEKQTLLYTHIRLAYLFSKYEARVQCVHARLQALAILVYSNAIQENMNVLLYPGLIEELVDIVELKDDSLVEIKSASLRTLTSIIHLERNPKLNNIIDATGASSYHGFLPVLVRSCIQHMTDPHLKPFPQQYATALFSFLYHLASYENGVEALVSCGMMECLLKVINWYGDGQEHITQFVTRAVRVVDLITNLDMAAFQSQGGLSTFINRLEHEVEICRKEQPFEIHVRSNRDSIIETSIQSPQPFMETDLADKPGGSEMNNSDETSSHTKPNTSAADEGTRVDGPVFDGPSVYEPQVSPKTGVQCFAQRAALLKSMLNFLKKAIPDPAFSESIRHLMEGSLPKSLRHIISNAEYYGPSLFLLATDVVTVYVFQEPSLLSSLQDSGLTDVVLHALLIKDVPATREVLASLPNVFSALCLNTRGLESFVSCKPFDRLFKVLLSPDYLPAMRRRRSSDSFGDTASNLGNAMDELMRHQPSLRTDATKAIIKLLEEVSSMGLDPHYVCQKPQPKVELNALSAQSPQPPDNGSSDEEDEDEDIPNTQDSSLTPKPSQSAESTEIKASSSQSTAEKQAIPLLDYVLNVMKFVEAILSNNSTDDHCREFVAQKGLQPLMGILGLPNLPIDFPTSPACQAVSIVCKAILTLSREPQVLKQGLLKLEDVLQNLESLHKPLESPGGSVLLRELANASHLSDPTASPQSTPLLHALSSCHAYIMMFVHVCRMGQTDIRTISVSHWGSDLGLKVLEGLSKLYTSLVWESTVLLALCSEDILPKGSDFGKVDMDKLLPKDFKAESESKEDDPSSGSLIRSTGEMGSNGVSAAMESLSTSEHHDTPMDVSESQNTAPEPSSSQSSTEKDKDKDGKKSKISPTLQAQVKQLKPLLSVSSRLCRSLAELFGLLVKLCVGSPVRQRRSHQITPNPTTPSPAAQAVAKALTRLLTNGLQWEPPPYSPVPKLRLTFLVCSVGFTSPMLFDEKKHPYHLMLQKFQTSGGQAALFEAFSWALSINGKLPMTDGLESPELPDGTGEFLDAWLMLVEKMVNPKTVLESAHTLPTKSTQPGFVPFSPTQYLISTQKAAFNAVMNLWNKKPLKVYGSRMSESILAILCHIIKGENIIAEQLAKEREELGEASASGTGPVAGSSASSAPPPAPQRPSEPEINQSHLQQLMDMGFTREHCIQALTHTSNLEQATEYILTHPLVPQIQPGLVMDMDLSEEDQMMRAIAMSLGENVVMSTDAAGQPRSQEKSLENEEKKPSQEKTEGMDEKQKKEEPLDKSVIDKFTDCVLPGCLTLLDTLPETVYRVCDLLIVVTQRNGSEWQKKILSSLVEEIQKLGHQMLSVDQLVENTPSDSSTDKKTHPVASKFATRLHLFSLLFEEAMMPCAETIEDVYLTDLLVQVLNSGQEFLTTNKDSVTHKWLAPLLLLLDLYEKVSVISKRKAEANKLLENSHTWKWFDDSSGRWCKYSLGNNKTIDDAYQAGETSVRFQAGRRRYTVYFSSMVQLNEETGNRRPIMLTLPTPEENQQIKEEPKQDNKVITLSAETNQDSENKMETTESEDKKTKETRIVKGLNPDQITSIIRSVVTLISIPVEPESLHAAMRLALRLTREHKYALLFAELNGPKLLLELTQSSAFQGFLSLATLIFRHILEEPSSLRYCMERVVKKATSGSGSSMSGVHQGSLGSKEVHYVLRVLGPAACRDPSLFAEVTKNVLRIALPPPSKRDEDESRYTSPNAPQILKSLSTKQLAITSVESPIKEVLHDLLNGLIFKINYKDDGSETRTAQTLAEAISEVVNELNDRQSQLRRQNSAADFAQEDETAEGGPDQANKDSKDKDGKSAEELRKQRPLIPKSSILRLLSEMVKSYSSCTQLITQYTYQSGQTELVSEECTVLAFVLDHLLPQCQKDGDRDCPALSRVFLASIASCNHCPEAQLSLVNEIKGALQRALALPESSDKHTRIQALTNIISIIIESCPSPGQVPNQVFKGQQNVMNNIVKSLLKKGLVSDLARIPHSLDLSSPYMASTINSALKPLETLSRSVNQPIQSVTAKPKSKTDTDNADTIDEGGTTFVPLIPEEDASEVIPSTTSHQVEEITIEDISDQVDHQDAYEESQAQIDRASGLEEVLDQLLDTGSGDPESQVLGEMVMDTDTTGRVTHNDDSQDEDLIDVEEDQVDLDHHDSQMMSQDISIDIDDGDVNTHDVHGTESSDTSSDADEDDDNDDGENDDEDDDGDDEEDEDDEGSDMEAENEDFYHDFEPTSMNHHQYYDDNIFQMENMFPLGDQHILFNALDNSQHVRSYGFQLPGSLHDNDNGNEASVPSVPPAPSNVTATHPLLMRQPDARGMVGVARVHRAGGSRQRSTCRYNPSTQTLHVNFPPNPPNPPVILQRLLGPTTAADVLQLTSTLTSVAGPTHTRVVLGNDDLRIISRPDDDLFDELFQDSYPESYSSGSGVLKYIPSTLTRWTEEAKVLDGDSVHDCVTALKPDIIEELEKFRDEELAERRDKRKKASDEKEMTEDKNVAANNEAPKLGCSTTAETLSLNNAMTTTTTTTALTTSVTTSVTTTSSQESSARQISASEAARAAELIATAMVEGILSTPQTSGTSSSSERSAVSDNILAAGGQSHIAETFMTPAQTHPIITPSAPRVERPRSSTPSNISNLASLLLSEDDSATVGRGTPLMSFRQPLDPLPTLPVGSIESPVSTQQPTEGSITPEEVSGISSSDAVTVQSSGSSEELNTVGIAHESRPDSTRSLINTITGTPVSLGTDRVISGITGIDSTVDFSPLLPLMNPNNVPPGGPPLDIPPLINPVPMTMGMPPMDTALTVSQPQFPTGEPLINMAGLGITPPATTMSTGAMIPESAVQPAGNTGDTGSNLPDGVDPSFLAALPDNIRQEVIAEQMRLNRIQQNAREQAQNAQNTGSMEVNPEFLAALPPSIQEEVLAQQRSEQARLQAQTAPAPPNPDEPIDHASFFATMPSSLRQQVLADMDDSMVAVLPADLAAEAQTLRRDLEERHRRLMQERLFAQAGAGSLSAILRHSGFAGTRLGSGRYPPMRVVARGSGNQWAWRSGRLGGQSSTANTSAMKLRGRHLLDHEALTCLLVLLFLDEPKLNTNRLHRVLRNLCYHAPTRIWVLKALLSILSKTGDMKLEDEKLLALTPSIEKSKKKKTPSVTSTQQQQSSSVTLKSDTKSQGSWLSISLEAALGCRANVFQIQKSGKKHTVNSSPGTVTVHPQAAPMVCRHVLDTLIALAKVFPSQFLPATKAKEVTKCETITDNNKKEEDKVKSGLTTGASSKVQKSSSLEGKVEGKSETDFWDLLVKLDSVCGKKGKGFQRTHSSTNVDNEVNFSNFDTSPLGQLMLMLSHPVVKRKGATETTTSPTSVTTANATTPAASNDQETKKDREAQSSSEEEKKVEDKDEPILEDQLQLAVQVLTSKSCSEEGLEDATNLLVQLSWANNATRSSILKLLLEGARELGLTVCSHIRSLLQELQMVKGKALEDVDEEMKDSDSLSANPTKGLLTDSFIKDQNYLDLSLFNLNTNVRHTTFTSRFAPNHSIVVAAPKKIKGGRELQLPSMTLLTNSRDISNIEEAMAAIEAEAESLMEMVGRNAQQAQQLHQHVQSLSQAYQNTPSTTNARTPAITGSGEQNNSGAAGSEPADESSQQNDSNAQSSRAVTQSTASSIETSGGSESVDQRNSLSDSARESGAETPMDIDQPGSSRSEQKSDEANSPALPRLSEQLCLEDLWQMLGECLTELAKTPDHHAVLILQPAVEAFFLVHAGEKEGKSHELPSQKREDQLAHLNIDVAPSSPAPSSSDTPSLFDKKHFVCKKMHRTVLNQILRQTTTHLADGPFSILVDHTRILDFDVKRRYFRQELERLDEGMRREDLAVHVRRENVFEDSYRELFRRSADEWKHRFYIVFEGEEGQDAGGLLREWYIIISREIFNPMYALFEMSAGDRVTYTINPSSHCNSNHLSYFKFVGRIIAKAIYDNKLLECYFTRSFYKHILGQLVKYTDMESEDYSFYQGLVFLLENNVEDLGYELTFSTEIREFGVTEVRDLKPNGRNIPVTEETKKEYVKLVCQMKMTGAIRQQLNAFMDGFYDIIPKKLIAIFNEQELELLISGLPNIDIDDLKANSEYHKYQPTSLQVQWFWRALRSFDQEERAKFLQFVTGTSKVPLQGFAYLEGMNGYQKFQIHRDDRSIDSYMTCISEFLMEKALDPFDKQRNTYKDIYHDNKQVVCARYFLSRNTSQEHDKIFNQLDLPAYETYDKLRHMLLLACNECSEGFGLA</sequence>
<dbReference type="InterPro" id="IPR018123">
    <property type="entry name" value="WWE-dom_subgr"/>
</dbReference>
<keyword evidence="14" id="KW-0472">Membrane</keyword>
<evidence type="ECO:0000256" key="14">
    <source>
        <dbReference type="SAM" id="Phobius"/>
    </source>
</evidence>
<keyword evidence="7" id="KW-0227">DNA damage</keyword>
<feature type="compositionally biased region" description="Low complexity" evidence="13">
    <location>
        <begin position="3410"/>
        <end position="3426"/>
    </location>
</feature>
<feature type="compositionally biased region" description="Low complexity" evidence="13">
    <location>
        <begin position="1374"/>
        <end position="1389"/>
    </location>
</feature>
<feature type="region of interest" description="Disordered" evidence="13">
    <location>
        <begin position="3867"/>
        <end position="3972"/>
    </location>
</feature>
<evidence type="ECO:0000259" key="16">
    <source>
        <dbReference type="PROSITE" id="PS50237"/>
    </source>
</evidence>
<gene>
    <name evidence="18" type="ORF">KUTeg_020297</name>
</gene>
<dbReference type="InterPro" id="IPR004170">
    <property type="entry name" value="WWE_dom"/>
</dbReference>
<dbReference type="InterPro" id="IPR010309">
    <property type="entry name" value="E3_Ub_ligase_DUF908"/>
</dbReference>
<evidence type="ECO:0000256" key="5">
    <source>
        <dbReference type="ARBA" id="ARBA00022553"/>
    </source>
</evidence>
<evidence type="ECO:0000256" key="13">
    <source>
        <dbReference type="SAM" id="MobiDB-lite"/>
    </source>
</evidence>
<feature type="transmembrane region" description="Helical" evidence="14">
    <location>
        <begin position="119"/>
        <end position="141"/>
    </location>
</feature>
<keyword evidence="5" id="KW-0597">Phosphoprotein</keyword>
<feature type="region of interest" description="Disordered" evidence="13">
    <location>
        <begin position="2938"/>
        <end position="2995"/>
    </location>
</feature>
<reference evidence="18 19" key="1">
    <citation type="submission" date="2022-12" db="EMBL/GenBank/DDBJ databases">
        <title>Chromosome-level genome of Tegillarca granosa.</title>
        <authorList>
            <person name="Kim J."/>
        </authorList>
    </citation>
    <scope>NUCLEOTIDE SEQUENCE [LARGE SCALE GENOMIC DNA]</scope>
    <source>
        <strain evidence="18">Teg-2019</strain>
        <tissue evidence="18">Adductor muscle</tissue>
    </source>
</reference>
<feature type="region of interest" description="Disordered" evidence="13">
    <location>
        <begin position="1959"/>
        <end position="1979"/>
    </location>
</feature>
<feature type="compositionally biased region" description="Basic and acidic residues" evidence="13">
    <location>
        <begin position="1487"/>
        <end position="1516"/>
    </location>
</feature>
<comment type="pathway">
    <text evidence="3">Protein modification; protein ubiquitination.</text>
</comment>
<dbReference type="Pfam" id="PF00627">
    <property type="entry name" value="UBA"/>
    <property type="match status" value="1"/>
</dbReference>
<feature type="compositionally biased region" description="Basic and acidic residues" evidence="13">
    <location>
        <begin position="3636"/>
        <end position="3660"/>
    </location>
</feature>
<evidence type="ECO:0000256" key="1">
    <source>
        <dbReference type="ARBA" id="ARBA00000885"/>
    </source>
</evidence>
<comment type="subcellular location">
    <subcellularLocation>
        <location evidence="2">Nucleus</location>
    </subcellularLocation>
</comment>
<protein>
    <recommendedName>
        <fullName evidence="4">HECT-type E3 ubiquitin transferase</fullName>
        <ecNumber evidence="4">2.3.2.26</ecNumber>
    </recommendedName>
</protein>
<dbReference type="EC" id="2.3.2.26" evidence="4"/>
<dbReference type="PROSITE" id="PS50030">
    <property type="entry name" value="UBA"/>
    <property type="match status" value="1"/>
</dbReference>
<dbReference type="Gene3D" id="3.30.720.50">
    <property type="match status" value="1"/>
</dbReference>
<dbReference type="InterPro" id="IPR037197">
    <property type="entry name" value="WWE_dom_sf"/>
</dbReference>
<feature type="region of interest" description="Disordered" evidence="13">
    <location>
        <begin position="2433"/>
        <end position="2488"/>
    </location>
</feature>
<dbReference type="SUPFAM" id="SSF48371">
    <property type="entry name" value="ARM repeat"/>
    <property type="match status" value="1"/>
</dbReference>
<proteinExistence type="inferred from homology"/>
<comment type="similarity">
    <text evidence="11">Belongs to the UPL family. TOM1/PTR1 subfamily.</text>
</comment>
<dbReference type="Pfam" id="PF06012">
    <property type="entry name" value="DUF908"/>
    <property type="match status" value="1"/>
</dbReference>
<feature type="compositionally biased region" description="Low complexity" evidence="13">
    <location>
        <begin position="3901"/>
        <end position="3912"/>
    </location>
</feature>
<dbReference type="InterPro" id="IPR041918">
    <property type="entry name" value="UBA_HUWE1"/>
</dbReference>
<feature type="compositionally biased region" description="Polar residues" evidence="13">
    <location>
        <begin position="3184"/>
        <end position="3196"/>
    </location>
</feature>
<feature type="compositionally biased region" description="Polar residues" evidence="13">
    <location>
        <begin position="506"/>
        <end position="523"/>
    </location>
</feature>
<feature type="region of interest" description="Disordered" evidence="13">
    <location>
        <begin position="3405"/>
        <end position="3426"/>
    </location>
</feature>
<feature type="compositionally biased region" description="Polar residues" evidence="13">
    <location>
        <begin position="3867"/>
        <end position="3877"/>
    </location>
</feature>
<dbReference type="CDD" id="cd14288">
    <property type="entry name" value="UBA_HUWE1"/>
    <property type="match status" value="1"/>
</dbReference>
<feature type="region of interest" description="Disordered" evidence="13">
    <location>
        <begin position="2042"/>
        <end position="2085"/>
    </location>
</feature>
<feature type="domain" description="UBA" evidence="15">
    <location>
        <begin position="1402"/>
        <end position="1441"/>
    </location>
</feature>
<dbReference type="PANTHER" id="PTHR11254:SF67">
    <property type="entry name" value="E3 UBIQUITIN-PROTEIN LIGASE HUWE1"/>
    <property type="match status" value="1"/>
</dbReference>
<dbReference type="EMBL" id="JARBDR010000918">
    <property type="protein sequence ID" value="KAJ8301310.1"/>
    <property type="molecule type" value="Genomic_DNA"/>
</dbReference>
<feature type="region of interest" description="Disordered" evidence="13">
    <location>
        <begin position="1036"/>
        <end position="1117"/>
    </location>
</feature>
<dbReference type="Gene3D" id="1.10.8.10">
    <property type="entry name" value="DNA helicase RuvA subunit, C-terminal domain"/>
    <property type="match status" value="1"/>
</dbReference>
<dbReference type="Pfam" id="PF14377">
    <property type="entry name" value="UBM"/>
    <property type="match status" value="3"/>
</dbReference>
<evidence type="ECO:0000256" key="2">
    <source>
        <dbReference type="ARBA" id="ARBA00004123"/>
    </source>
</evidence>
<feature type="compositionally biased region" description="Low complexity" evidence="13">
    <location>
        <begin position="3613"/>
        <end position="3634"/>
    </location>
</feature>
<evidence type="ECO:0000259" key="15">
    <source>
        <dbReference type="PROSITE" id="PS50030"/>
    </source>
</evidence>
<keyword evidence="8 12" id="KW-0833">Ubl conjugation pathway</keyword>
<feature type="compositionally biased region" description="Acidic residues" evidence="13">
    <location>
        <begin position="776"/>
        <end position="786"/>
    </location>
</feature>
<dbReference type="InterPro" id="IPR000569">
    <property type="entry name" value="HECT_dom"/>
</dbReference>
<dbReference type="SUPFAM" id="SSF46934">
    <property type="entry name" value="UBA-like"/>
    <property type="match status" value="1"/>
</dbReference>
<dbReference type="SMART" id="SM00678">
    <property type="entry name" value="WWE"/>
    <property type="match status" value="1"/>
</dbReference>
<evidence type="ECO:0000256" key="3">
    <source>
        <dbReference type="ARBA" id="ARBA00004906"/>
    </source>
</evidence>
<evidence type="ECO:0000313" key="18">
    <source>
        <dbReference type="EMBL" id="KAJ8301310.1"/>
    </source>
</evidence>
<feature type="region of interest" description="Disordered" evidence="13">
    <location>
        <begin position="3184"/>
        <end position="3204"/>
    </location>
</feature>
<name>A0ABQ9E815_TEGGR</name>
<feature type="compositionally biased region" description="Polar residues" evidence="13">
    <location>
        <begin position="787"/>
        <end position="814"/>
    </location>
</feature>
<dbReference type="PANTHER" id="PTHR11254">
    <property type="entry name" value="HECT DOMAIN UBIQUITIN-PROTEIN LIGASE"/>
    <property type="match status" value="1"/>
</dbReference>
<dbReference type="SUPFAM" id="SSF56204">
    <property type="entry name" value="Hect, E3 ligase catalytic domain"/>
    <property type="match status" value="1"/>
</dbReference>
<dbReference type="Pfam" id="PF02825">
    <property type="entry name" value="WWE"/>
    <property type="match status" value="1"/>
</dbReference>
<feature type="region of interest" description="Disordered" evidence="13">
    <location>
        <begin position="1479"/>
        <end position="1516"/>
    </location>
</feature>
<dbReference type="InterPro" id="IPR009060">
    <property type="entry name" value="UBA-like_sf"/>
</dbReference>
<dbReference type="Proteomes" id="UP001217089">
    <property type="component" value="Unassembled WGS sequence"/>
</dbReference>
<feature type="compositionally biased region" description="Acidic residues" evidence="13">
    <location>
        <begin position="2453"/>
        <end position="2488"/>
    </location>
</feature>
<feature type="compositionally biased region" description="Polar residues" evidence="13">
    <location>
        <begin position="1048"/>
        <end position="1064"/>
    </location>
</feature>
<evidence type="ECO:0000256" key="8">
    <source>
        <dbReference type="ARBA" id="ARBA00022786"/>
    </source>
</evidence>
<feature type="region of interest" description="Disordered" evidence="13">
    <location>
        <begin position="489"/>
        <end position="532"/>
    </location>
</feature>
<evidence type="ECO:0000256" key="4">
    <source>
        <dbReference type="ARBA" id="ARBA00012485"/>
    </source>
</evidence>
<evidence type="ECO:0000256" key="10">
    <source>
        <dbReference type="ARBA" id="ARBA00023242"/>
    </source>
</evidence>
<evidence type="ECO:0000256" key="9">
    <source>
        <dbReference type="ARBA" id="ARBA00023204"/>
    </source>
</evidence>
<evidence type="ECO:0000256" key="11">
    <source>
        <dbReference type="ARBA" id="ARBA00034494"/>
    </source>
</evidence>
<keyword evidence="10" id="KW-0539">Nucleus</keyword>
<evidence type="ECO:0000256" key="7">
    <source>
        <dbReference type="ARBA" id="ARBA00022763"/>
    </source>
</evidence>
<dbReference type="SMART" id="SM00119">
    <property type="entry name" value="HECTc"/>
    <property type="match status" value="1"/>
</dbReference>
<feature type="compositionally biased region" description="Basic and acidic residues" evidence="13">
    <location>
        <begin position="2438"/>
        <end position="2447"/>
    </location>
</feature>
<dbReference type="PROSITE" id="PS50918">
    <property type="entry name" value="WWE"/>
    <property type="match status" value="1"/>
</dbReference>
<evidence type="ECO:0000259" key="17">
    <source>
        <dbReference type="PROSITE" id="PS50918"/>
    </source>
</evidence>
<dbReference type="InterPro" id="IPR025527">
    <property type="entry name" value="HUWE1/Rev1_UBM"/>
</dbReference>
<feature type="compositionally biased region" description="Polar residues" evidence="13">
    <location>
        <begin position="3527"/>
        <end position="3542"/>
    </location>
</feature>
<evidence type="ECO:0000313" key="19">
    <source>
        <dbReference type="Proteomes" id="UP001217089"/>
    </source>
</evidence>
<dbReference type="Gene3D" id="3.90.1750.10">
    <property type="entry name" value="Hect, E3 ligase catalytic domains"/>
    <property type="match status" value="1"/>
</dbReference>
<dbReference type="Gene3D" id="3.30.2160.10">
    <property type="entry name" value="Hect, E3 ligase catalytic domain"/>
    <property type="match status" value="1"/>
</dbReference>
<dbReference type="InterPro" id="IPR015940">
    <property type="entry name" value="UBA"/>
</dbReference>
<feature type="compositionally biased region" description="Polar residues" evidence="13">
    <location>
        <begin position="2042"/>
        <end position="2052"/>
    </location>
</feature>
<keyword evidence="14" id="KW-0812">Transmembrane</keyword>
<feature type="compositionally biased region" description="Basic and acidic residues" evidence="13">
    <location>
        <begin position="1100"/>
        <end position="1110"/>
    </location>
</feature>
<feature type="region of interest" description="Disordered" evidence="13">
    <location>
        <begin position="2738"/>
        <end position="2760"/>
    </location>
</feature>
<dbReference type="InterPro" id="IPR050409">
    <property type="entry name" value="E3_ubiq-protein_ligase"/>
</dbReference>
<feature type="compositionally biased region" description="Polar residues" evidence="13">
    <location>
        <begin position="1084"/>
        <end position="1099"/>
    </location>
</feature>
<feature type="compositionally biased region" description="Basic and acidic residues" evidence="13">
    <location>
        <begin position="2069"/>
        <end position="2085"/>
    </location>
</feature>
<dbReference type="SUPFAM" id="SSF117839">
    <property type="entry name" value="WWE domain"/>
    <property type="match status" value="1"/>
</dbReference>
<feature type="compositionally biased region" description="Polar residues" evidence="13">
    <location>
        <begin position="2959"/>
        <end position="2977"/>
    </location>
</feature>
<comment type="caution">
    <text evidence="18">The sequence shown here is derived from an EMBL/GenBank/DDBJ whole genome shotgun (WGS) entry which is preliminary data.</text>
</comment>
<dbReference type="CDD" id="cd00078">
    <property type="entry name" value="HECTc"/>
    <property type="match status" value="1"/>
</dbReference>
<feature type="region of interest" description="Disordered" evidence="13">
    <location>
        <begin position="3522"/>
        <end position="3545"/>
    </location>
</feature>
<feature type="compositionally biased region" description="Basic and acidic residues" evidence="13">
    <location>
        <begin position="1790"/>
        <end position="1805"/>
    </location>
</feature>
<dbReference type="Pfam" id="PF06025">
    <property type="entry name" value="DUF913"/>
    <property type="match status" value="1"/>
</dbReference>
<feature type="compositionally biased region" description="Polar residues" evidence="13">
    <location>
        <begin position="3913"/>
        <end position="3940"/>
    </location>
</feature>
<dbReference type="Gene3D" id="3.30.2410.10">
    <property type="entry name" value="Hect, E3 ligase catalytic domain"/>
    <property type="match status" value="1"/>
</dbReference>
<comment type="catalytic activity">
    <reaction evidence="1">
        <text>S-ubiquitinyl-[E2 ubiquitin-conjugating enzyme]-L-cysteine + [acceptor protein]-L-lysine = [E2 ubiquitin-conjugating enzyme]-L-cysteine + N(6)-ubiquitinyl-[acceptor protein]-L-lysine.</text>
        <dbReference type="EC" id="2.3.2.26"/>
    </reaction>
</comment>
<feature type="compositionally biased region" description="Polar residues" evidence="13">
    <location>
        <begin position="2940"/>
        <end position="2951"/>
    </location>
</feature>
<feature type="domain" description="HECT" evidence="16">
    <location>
        <begin position="4149"/>
        <end position="4530"/>
    </location>
</feature>
<keyword evidence="14" id="KW-1133">Transmembrane helix</keyword>
<feature type="domain" description="WWE" evidence="17">
    <location>
        <begin position="1680"/>
        <end position="1758"/>
    </location>
</feature>
<keyword evidence="6" id="KW-0808">Transferase</keyword>
<dbReference type="InterPro" id="IPR010314">
    <property type="entry name" value="E3_Ub_ligase_DUF913"/>
</dbReference>
<dbReference type="InterPro" id="IPR016024">
    <property type="entry name" value="ARM-type_fold"/>
</dbReference>
<feature type="region of interest" description="Disordered" evidence="13">
    <location>
        <begin position="1370"/>
        <end position="1402"/>
    </location>
</feature>
<feature type="region of interest" description="Disordered" evidence="13">
    <location>
        <begin position="764"/>
        <end position="814"/>
    </location>
</feature>
<comment type="caution">
    <text evidence="12">Lacks conserved residue(s) required for the propagation of feature annotation.</text>
</comment>
<dbReference type="PROSITE" id="PS50237">
    <property type="entry name" value="HECT"/>
    <property type="match status" value="1"/>
</dbReference>
<dbReference type="InterPro" id="IPR035983">
    <property type="entry name" value="Hect_E3_ubiquitin_ligase"/>
</dbReference>
<feature type="region of interest" description="Disordered" evidence="13">
    <location>
        <begin position="1783"/>
        <end position="1805"/>
    </location>
</feature>
<feature type="region of interest" description="Disordered" evidence="13">
    <location>
        <begin position="3609"/>
        <end position="3660"/>
    </location>
</feature>
<keyword evidence="9" id="KW-0234">DNA repair</keyword>
<evidence type="ECO:0000256" key="6">
    <source>
        <dbReference type="ARBA" id="ARBA00022679"/>
    </source>
</evidence>
<dbReference type="Pfam" id="PF00632">
    <property type="entry name" value="HECT"/>
    <property type="match status" value="1"/>
</dbReference>
<organism evidence="18 19">
    <name type="scientific">Tegillarca granosa</name>
    <name type="common">Malaysian cockle</name>
    <name type="synonym">Anadara granosa</name>
    <dbReference type="NCBI Taxonomy" id="220873"/>
    <lineage>
        <taxon>Eukaryota</taxon>
        <taxon>Metazoa</taxon>
        <taxon>Spiralia</taxon>
        <taxon>Lophotrochozoa</taxon>
        <taxon>Mollusca</taxon>
        <taxon>Bivalvia</taxon>
        <taxon>Autobranchia</taxon>
        <taxon>Pteriomorphia</taxon>
        <taxon>Arcoida</taxon>
        <taxon>Arcoidea</taxon>
        <taxon>Arcidae</taxon>
        <taxon>Tegillarca</taxon>
    </lineage>
</organism>